<dbReference type="EMBL" id="JACCAC010000001">
    <property type="protein sequence ID" value="NYG56288.1"/>
    <property type="molecule type" value="Genomic_DNA"/>
</dbReference>
<reference evidence="2 3" key="1">
    <citation type="submission" date="2020-07" db="EMBL/GenBank/DDBJ databases">
        <title>Sequencing the genomes of 1000 actinobacteria strains.</title>
        <authorList>
            <person name="Klenk H.-P."/>
        </authorList>
    </citation>
    <scope>NUCLEOTIDE SEQUENCE [LARGE SCALE GENOMIC DNA]</scope>
    <source>
        <strain evidence="2 3">DSM 24552</strain>
    </source>
</reference>
<protein>
    <submittedName>
        <fullName evidence="2">Pilus assembly protein CpaB</fullName>
    </submittedName>
</protein>
<evidence type="ECO:0000313" key="2">
    <source>
        <dbReference type="EMBL" id="NYG56288.1"/>
    </source>
</evidence>
<dbReference type="NCBIfam" id="TIGR03177">
    <property type="entry name" value="pilus_cpaB"/>
    <property type="match status" value="1"/>
</dbReference>
<evidence type="ECO:0000259" key="1">
    <source>
        <dbReference type="SMART" id="SM00858"/>
    </source>
</evidence>
<name>A0A7Y9RXC0_9ACTN</name>
<sequence length="246" mass="25820">MDRRKVLLVVAAVVAALGTVLVFLYVRGADDRAEQRFETVEVLRAVAPIEPGEAIEAAAQAGKLKLQPVPQEALLTGYQTSIEGLAGTVALTRVYPGEQIISSRFGGASAAASSTLPIPEGMLAISVNLSDTARVAGFVQPGSQVAVFHSGVDPQSQQPYTRQLLERVQVLGVGSTTPVSTTTTTQDGAQTTEQLPRTLITLALDKRDAQKVMFASSAGELGFALLTESSKLPADRGVTAADLFRS</sequence>
<dbReference type="RefSeq" id="WP_179518566.1">
    <property type="nucleotide sequence ID" value="NZ_JACCAC010000001.1"/>
</dbReference>
<dbReference type="Pfam" id="PF16976">
    <property type="entry name" value="RcpC"/>
    <property type="match status" value="1"/>
</dbReference>
<organism evidence="2 3">
    <name type="scientific">Nocardioides perillae</name>
    <dbReference type="NCBI Taxonomy" id="1119534"/>
    <lineage>
        <taxon>Bacteria</taxon>
        <taxon>Bacillati</taxon>
        <taxon>Actinomycetota</taxon>
        <taxon>Actinomycetes</taxon>
        <taxon>Propionibacteriales</taxon>
        <taxon>Nocardioidaceae</taxon>
        <taxon>Nocardioides</taxon>
    </lineage>
</organism>
<dbReference type="InterPro" id="IPR017592">
    <property type="entry name" value="Pilus_assmbl_Flp-typ_CpaB"/>
</dbReference>
<dbReference type="Proteomes" id="UP000544110">
    <property type="component" value="Unassembled WGS sequence"/>
</dbReference>
<dbReference type="SMART" id="SM00858">
    <property type="entry name" value="SAF"/>
    <property type="match status" value="1"/>
</dbReference>
<dbReference type="InterPro" id="IPR013974">
    <property type="entry name" value="SAF"/>
</dbReference>
<dbReference type="AlphaFoldDB" id="A0A7Y9RXC0"/>
<proteinExistence type="predicted"/>
<dbReference type="Pfam" id="PF08666">
    <property type="entry name" value="SAF"/>
    <property type="match status" value="1"/>
</dbReference>
<dbReference type="CDD" id="cd11614">
    <property type="entry name" value="SAF_CpaB_FlgA_like"/>
    <property type="match status" value="1"/>
</dbReference>
<evidence type="ECO:0000313" key="3">
    <source>
        <dbReference type="Proteomes" id="UP000544110"/>
    </source>
</evidence>
<dbReference type="InterPro" id="IPR031571">
    <property type="entry name" value="RcpC_dom"/>
</dbReference>
<feature type="domain" description="SAF" evidence="1">
    <location>
        <begin position="40"/>
        <end position="106"/>
    </location>
</feature>
<comment type="caution">
    <text evidence="2">The sequence shown here is derived from an EMBL/GenBank/DDBJ whole genome shotgun (WGS) entry which is preliminary data.</text>
</comment>
<keyword evidence="3" id="KW-1185">Reference proteome</keyword>
<accession>A0A7Y9RXC0</accession>
<gene>
    <name evidence="2" type="ORF">BJ989_002592</name>
</gene>